<organism evidence="1 2">
    <name type="scientific">Imperialibacter roseus</name>
    <dbReference type="NCBI Taxonomy" id="1324217"/>
    <lineage>
        <taxon>Bacteria</taxon>
        <taxon>Pseudomonadati</taxon>
        <taxon>Bacteroidota</taxon>
        <taxon>Cytophagia</taxon>
        <taxon>Cytophagales</taxon>
        <taxon>Flammeovirgaceae</taxon>
        <taxon>Imperialibacter</taxon>
    </lineage>
</organism>
<evidence type="ECO:0000313" key="2">
    <source>
        <dbReference type="Proteomes" id="UP001302349"/>
    </source>
</evidence>
<sequence>MTTIKIKKTDSSWKKTSFEDPGDLLDYLLENFQIGKLLPLSKEDATEKRKKDCEEVETMNDEDFIDIR</sequence>
<dbReference type="Proteomes" id="UP001302349">
    <property type="component" value="Chromosome"/>
</dbReference>
<protein>
    <submittedName>
        <fullName evidence="1">Uncharacterized protein</fullName>
    </submittedName>
</protein>
<dbReference type="RefSeq" id="WP_317490590.1">
    <property type="nucleotide sequence ID" value="NZ_CP136051.1"/>
</dbReference>
<reference evidence="1 2" key="1">
    <citation type="journal article" date="2023" name="Microbiol. Resour. Announc.">
        <title>Complete Genome Sequence of Imperialibacter roseus strain P4T.</title>
        <authorList>
            <person name="Tizabi D.R."/>
            <person name="Bachvaroff T."/>
            <person name="Hill R.T."/>
        </authorList>
    </citation>
    <scope>NUCLEOTIDE SEQUENCE [LARGE SCALE GENOMIC DNA]</scope>
    <source>
        <strain evidence="1 2">P4T</strain>
    </source>
</reference>
<accession>A0ABZ0IWC8</accession>
<proteinExistence type="predicted"/>
<name>A0ABZ0IWC8_9BACT</name>
<evidence type="ECO:0000313" key="1">
    <source>
        <dbReference type="EMBL" id="WOK07942.1"/>
    </source>
</evidence>
<gene>
    <name evidence="1" type="ORF">RT717_04775</name>
</gene>
<dbReference type="EMBL" id="CP136051">
    <property type="protein sequence ID" value="WOK07942.1"/>
    <property type="molecule type" value="Genomic_DNA"/>
</dbReference>
<keyword evidence="2" id="KW-1185">Reference proteome</keyword>